<evidence type="ECO:0000313" key="2">
    <source>
        <dbReference type="EMBL" id="TNV74563.1"/>
    </source>
</evidence>
<keyword evidence="1" id="KW-0812">Transmembrane</keyword>
<dbReference type="EMBL" id="RRYP01016836">
    <property type="protein sequence ID" value="TNV74563.1"/>
    <property type="molecule type" value="Genomic_DNA"/>
</dbReference>
<gene>
    <name evidence="2" type="ORF">FGO68_gene7752</name>
</gene>
<dbReference type="Proteomes" id="UP000785679">
    <property type="component" value="Unassembled WGS sequence"/>
</dbReference>
<reference evidence="2" key="1">
    <citation type="submission" date="2019-06" db="EMBL/GenBank/DDBJ databases">
        <authorList>
            <person name="Zheng W."/>
        </authorList>
    </citation>
    <scope>NUCLEOTIDE SEQUENCE</scope>
    <source>
        <strain evidence="2">QDHG01</strain>
    </source>
</reference>
<evidence type="ECO:0008006" key="4">
    <source>
        <dbReference type="Google" id="ProtNLM"/>
    </source>
</evidence>
<proteinExistence type="predicted"/>
<feature type="transmembrane region" description="Helical" evidence="1">
    <location>
        <begin position="51"/>
        <end position="75"/>
    </location>
</feature>
<name>A0A8J8NGY9_HALGN</name>
<organism evidence="2 3">
    <name type="scientific">Halteria grandinella</name>
    <dbReference type="NCBI Taxonomy" id="5974"/>
    <lineage>
        <taxon>Eukaryota</taxon>
        <taxon>Sar</taxon>
        <taxon>Alveolata</taxon>
        <taxon>Ciliophora</taxon>
        <taxon>Intramacronucleata</taxon>
        <taxon>Spirotrichea</taxon>
        <taxon>Stichotrichia</taxon>
        <taxon>Sporadotrichida</taxon>
        <taxon>Halteriidae</taxon>
        <taxon>Halteria</taxon>
    </lineage>
</organism>
<comment type="caution">
    <text evidence="2">The sequence shown here is derived from an EMBL/GenBank/DDBJ whole genome shotgun (WGS) entry which is preliminary data.</text>
</comment>
<protein>
    <recommendedName>
        <fullName evidence="4">Transmembrane protein</fullName>
    </recommendedName>
</protein>
<keyword evidence="3" id="KW-1185">Reference proteome</keyword>
<keyword evidence="1" id="KW-0472">Membrane</keyword>
<accession>A0A8J8NGY9</accession>
<keyword evidence="1" id="KW-1133">Transmembrane helix</keyword>
<sequence length="115" mass="13626">MNFLLQAIFQIFQVVLQLQCFNFEKFMELSTPFIQLKYNSVMRFQSPFFSLLIYLLLQQPKCTFILNILFLVLGVRRNSQSMPMVLKLAQNGQLQMIRTDHVIQSTDYQNIQILI</sequence>
<evidence type="ECO:0000256" key="1">
    <source>
        <dbReference type="SAM" id="Phobius"/>
    </source>
</evidence>
<evidence type="ECO:0000313" key="3">
    <source>
        <dbReference type="Proteomes" id="UP000785679"/>
    </source>
</evidence>
<dbReference type="AlphaFoldDB" id="A0A8J8NGY9"/>